<dbReference type="AlphaFoldDB" id="A0A1C7MBZ1"/>
<accession>A0A1C7MBZ1</accession>
<evidence type="ECO:0000256" key="1">
    <source>
        <dbReference type="SAM" id="MobiDB-lite"/>
    </source>
</evidence>
<organism evidence="2 3">
    <name type="scientific">Grifola frondosa</name>
    <name type="common">Maitake</name>
    <name type="synonym">Polyporus frondosus</name>
    <dbReference type="NCBI Taxonomy" id="5627"/>
    <lineage>
        <taxon>Eukaryota</taxon>
        <taxon>Fungi</taxon>
        <taxon>Dikarya</taxon>
        <taxon>Basidiomycota</taxon>
        <taxon>Agaricomycotina</taxon>
        <taxon>Agaricomycetes</taxon>
        <taxon>Polyporales</taxon>
        <taxon>Grifolaceae</taxon>
        <taxon>Grifola</taxon>
    </lineage>
</organism>
<evidence type="ECO:0000313" key="2">
    <source>
        <dbReference type="EMBL" id="OBZ74425.1"/>
    </source>
</evidence>
<proteinExistence type="predicted"/>
<keyword evidence="3" id="KW-1185">Reference proteome</keyword>
<name>A0A1C7MBZ1_GRIFR</name>
<feature type="region of interest" description="Disordered" evidence="1">
    <location>
        <begin position="242"/>
        <end position="262"/>
    </location>
</feature>
<gene>
    <name evidence="2" type="ORF">A0H81_05535</name>
</gene>
<protein>
    <submittedName>
        <fullName evidence="2">Uncharacterized protein</fullName>
    </submittedName>
</protein>
<comment type="caution">
    <text evidence="2">The sequence shown here is derived from an EMBL/GenBank/DDBJ whole genome shotgun (WGS) entry which is preliminary data.</text>
</comment>
<dbReference type="Proteomes" id="UP000092993">
    <property type="component" value="Unassembled WGS sequence"/>
</dbReference>
<dbReference type="EMBL" id="LUGG01000005">
    <property type="protein sequence ID" value="OBZ74425.1"/>
    <property type="molecule type" value="Genomic_DNA"/>
</dbReference>
<evidence type="ECO:0000313" key="3">
    <source>
        <dbReference type="Proteomes" id="UP000092993"/>
    </source>
</evidence>
<sequence>MSATRDPKKTIVQVTILHLREEPGANPTGPSLAGLYRTEIEKYLPTQYSTQRVFFQHVTKNFGLERGDPASADYSVRRGLTSALMALQRQPIVVKSFNDDVVEHVRYIILWRAHTHGPRIGSGNVERVLDWFELADSLNKEKIQFNIFTPIYNDSAYEIQLFKECMLRAGGSCARVQHPSFAALTSGVFSNLVQSLTLHPSHFAIASTFEVDSYSIPSPVASLAHRNDGDGNGMKLKLEYQKRDPTDASTPNGLNALGQRHF</sequence>
<reference evidence="2 3" key="1">
    <citation type="submission" date="2016-03" db="EMBL/GenBank/DDBJ databases">
        <title>Whole genome sequencing of Grifola frondosa 9006-11.</title>
        <authorList>
            <person name="Min B."/>
            <person name="Park H."/>
            <person name="Kim J.-G."/>
            <person name="Cho H."/>
            <person name="Oh Y.-L."/>
            <person name="Kong W.-S."/>
            <person name="Choi I.-G."/>
        </authorList>
    </citation>
    <scope>NUCLEOTIDE SEQUENCE [LARGE SCALE GENOMIC DNA]</scope>
    <source>
        <strain evidence="2 3">9006-11</strain>
    </source>
</reference>